<dbReference type="SUPFAM" id="SSF50891">
    <property type="entry name" value="Cyclophilin-like"/>
    <property type="match status" value="1"/>
</dbReference>
<dbReference type="Pfam" id="PF02682">
    <property type="entry name" value="CT_C_D"/>
    <property type="match status" value="1"/>
</dbReference>
<protein>
    <submittedName>
        <fullName evidence="5">5-oxoprolinase subunit PxpB</fullName>
        <ecNumber evidence="5">3.5.2.9</ecNumber>
    </submittedName>
</protein>
<reference evidence="5 6" key="1">
    <citation type="submission" date="2024-09" db="EMBL/GenBank/DDBJ databases">
        <authorList>
            <person name="Sun Q."/>
            <person name="Mori K."/>
        </authorList>
    </citation>
    <scope>NUCLEOTIDE SEQUENCE [LARGE SCALE GENOMIC DNA]</scope>
    <source>
        <strain evidence="5 6">JCM 12520</strain>
    </source>
</reference>
<dbReference type="NCBIfam" id="TIGR00370">
    <property type="entry name" value="5-oxoprolinase subunit PxpB"/>
    <property type="match status" value="1"/>
</dbReference>
<dbReference type="EC" id="3.5.2.9" evidence="5"/>
<dbReference type="InterPro" id="IPR003833">
    <property type="entry name" value="CT_C_D"/>
</dbReference>
<evidence type="ECO:0000256" key="2">
    <source>
        <dbReference type="ARBA" id="ARBA00022801"/>
    </source>
</evidence>
<evidence type="ECO:0000256" key="1">
    <source>
        <dbReference type="ARBA" id="ARBA00022741"/>
    </source>
</evidence>
<evidence type="ECO:0000259" key="4">
    <source>
        <dbReference type="SMART" id="SM00796"/>
    </source>
</evidence>
<dbReference type="PANTHER" id="PTHR34698">
    <property type="entry name" value="5-OXOPROLINASE SUBUNIT B"/>
    <property type="match status" value="1"/>
</dbReference>
<feature type="domain" description="Carboxyltransferase" evidence="4">
    <location>
        <begin position="9"/>
        <end position="222"/>
    </location>
</feature>
<dbReference type="Gene3D" id="2.40.100.10">
    <property type="entry name" value="Cyclophilin-like"/>
    <property type="match status" value="1"/>
</dbReference>
<evidence type="ECO:0000313" key="5">
    <source>
        <dbReference type="EMBL" id="MFB9751745.1"/>
    </source>
</evidence>
<keyword evidence="1" id="KW-0547">Nucleotide-binding</keyword>
<dbReference type="InterPro" id="IPR029000">
    <property type="entry name" value="Cyclophilin-like_dom_sf"/>
</dbReference>
<gene>
    <name evidence="5" type="primary">pxpB</name>
    <name evidence="5" type="ORF">ACFFNY_09195</name>
</gene>
<dbReference type="PANTHER" id="PTHR34698:SF2">
    <property type="entry name" value="5-OXOPROLINASE SUBUNIT B"/>
    <property type="match status" value="1"/>
</dbReference>
<dbReference type="RefSeq" id="WP_344912948.1">
    <property type="nucleotide sequence ID" value="NZ_BAAAYO010000010.1"/>
</dbReference>
<accession>A0ABV5VUD4</accession>
<evidence type="ECO:0000313" key="6">
    <source>
        <dbReference type="Proteomes" id="UP001589619"/>
    </source>
</evidence>
<organism evidence="5 6">
    <name type="scientific">Paenibacillus hodogayensis</name>
    <dbReference type="NCBI Taxonomy" id="279208"/>
    <lineage>
        <taxon>Bacteria</taxon>
        <taxon>Bacillati</taxon>
        <taxon>Bacillota</taxon>
        <taxon>Bacilli</taxon>
        <taxon>Bacillales</taxon>
        <taxon>Paenibacillaceae</taxon>
        <taxon>Paenibacillus</taxon>
    </lineage>
</organism>
<name>A0ABV5VUD4_9BACL</name>
<comment type="caution">
    <text evidence="5">The sequence shown here is derived from an EMBL/GenBank/DDBJ whole genome shotgun (WGS) entry which is preliminary data.</text>
</comment>
<dbReference type="GO" id="GO:0017168">
    <property type="term" value="F:5-oxoprolinase (ATP-hydrolyzing) activity"/>
    <property type="evidence" value="ECO:0007669"/>
    <property type="project" value="UniProtKB-EC"/>
</dbReference>
<dbReference type="SMART" id="SM00796">
    <property type="entry name" value="AHS1"/>
    <property type="match status" value="1"/>
</dbReference>
<dbReference type="InterPro" id="IPR010016">
    <property type="entry name" value="PxpB"/>
</dbReference>
<dbReference type="Proteomes" id="UP001589619">
    <property type="component" value="Unassembled WGS sequence"/>
</dbReference>
<keyword evidence="2 5" id="KW-0378">Hydrolase</keyword>
<dbReference type="SUPFAM" id="SSF160467">
    <property type="entry name" value="PH0987 N-terminal domain-like"/>
    <property type="match status" value="1"/>
</dbReference>
<dbReference type="EMBL" id="JBHMAG010000007">
    <property type="protein sequence ID" value="MFB9751745.1"/>
    <property type="molecule type" value="Genomic_DNA"/>
</dbReference>
<dbReference type="Gene3D" id="3.30.1360.40">
    <property type="match status" value="1"/>
</dbReference>
<keyword evidence="3" id="KW-0067">ATP-binding</keyword>
<proteinExistence type="predicted"/>
<sequence>MEHNGIVSYELAPLGDSAVIVRFGDLIDMAVNRLAISFAALLENEPFPGMIECVPSYAAVAVHYDPVAVLVAIDEADRGETIGDIVCNILRRRLLRLQAVSPHKARTVTIPVCYGGEFGPDLAFVASHHDMSEEEAAAVHAAGTYTVYMIGFVPGFPYIGGLPERLATPRRSSPRTVVPAGSVGIGGAQTGIYPLASPGGWQLIGRTPLRLLRPEERSPSLLAAGDAIRFEPINREQYEAYECEENTSRTEDMR</sequence>
<keyword evidence="6" id="KW-1185">Reference proteome</keyword>
<evidence type="ECO:0000256" key="3">
    <source>
        <dbReference type="ARBA" id="ARBA00022840"/>
    </source>
</evidence>